<dbReference type="EMBL" id="BAABDH010000035">
    <property type="protein sequence ID" value="GAA3934533.1"/>
    <property type="molecule type" value="Genomic_DNA"/>
</dbReference>
<evidence type="ECO:0000256" key="3">
    <source>
        <dbReference type="ARBA" id="ARBA00023235"/>
    </source>
</evidence>
<protein>
    <recommendedName>
        <fullName evidence="5">Peptidyl-prolyl cis-trans isomerase</fullName>
        <ecNumber evidence="5">5.2.1.8</ecNumber>
    </recommendedName>
</protein>
<evidence type="ECO:0000313" key="8">
    <source>
        <dbReference type="EMBL" id="GAA3934533.1"/>
    </source>
</evidence>
<dbReference type="Proteomes" id="UP001499909">
    <property type="component" value="Unassembled WGS sequence"/>
</dbReference>
<reference evidence="9" key="1">
    <citation type="journal article" date="2019" name="Int. J. Syst. Evol. Microbiol.">
        <title>The Global Catalogue of Microorganisms (GCM) 10K type strain sequencing project: providing services to taxonomists for standard genome sequencing and annotation.</title>
        <authorList>
            <consortium name="The Broad Institute Genomics Platform"/>
            <consortium name="The Broad Institute Genome Sequencing Center for Infectious Disease"/>
            <person name="Wu L."/>
            <person name="Ma J."/>
        </authorList>
    </citation>
    <scope>NUCLEOTIDE SEQUENCE [LARGE SCALE GENOMIC DNA]</scope>
    <source>
        <strain evidence="9">JCM 17214</strain>
    </source>
</reference>
<evidence type="ECO:0000256" key="2">
    <source>
        <dbReference type="ARBA" id="ARBA00023110"/>
    </source>
</evidence>
<dbReference type="SUPFAM" id="SSF54534">
    <property type="entry name" value="FKBP-like"/>
    <property type="match status" value="1"/>
</dbReference>
<gene>
    <name evidence="8" type="ORF">GCM10022406_18790</name>
</gene>
<keyword evidence="6" id="KW-0732">Signal</keyword>
<evidence type="ECO:0000256" key="5">
    <source>
        <dbReference type="RuleBase" id="RU003915"/>
    </source>
</evidence>
<sequence length="164" mass="17799">MNKRISGFSLRLVVLVALAAASLLAACKKNYVKVDDKLIRQYLDDQKITNGQRQESGLYYVPLTTDATQPMPRTGQTVSVLYTGRLLDGTVFDATSRRNNAPFNFVLGRGQVIEGWDEGIALMHKGDKALLLIPSAMGYGSAGSPPTIPANAVLQFEVELVGIK</sequence>
<dbReference type="InterPro" id="IPR050689">
    <property type="entry name" value="FKBP-type_PPIase"/>
</dbReference>
<dbReference type="PANTHER" id="PTHR10516">
    <property type="entry name" value="PEPTIDYL-PROLYL CIS-TRANS ISOMERASE"/>
    <property type="match status" value="1"/>
</dbReference>
<evidence type="ECO:0000259" key="7">
    <source>
        <dbReference type="PROSITE" id="PS50059"/>
    </source>
</evidence>
<keyword evidence="9" id="KW-1185">Reference proteome</keyword>
<dbReference type="PANTHER" id="PTHR10516:SF443">
    <property type="entry name" value="FK506-BINDING PROTEIN 59-RELATED"/>
    <property type="match status" value="1"/>
</dbReference>
<dbReference type="RefSeq" id="WP_345112864.1">
    <property type="nucleotide sequence ID" value="NZ_BAABDH010000035.1"/>
</dbReference>
<dbReference type="InterPro" id="IPR001179">
    <property type="entry name" value="PPIase_FKBP_dom"/>
</dbReference>
<keyword evidence="3 4" id="KW-0413">Isomerase</keyword>
<organism evidence="8 9">
    <name type="scientific">Hymenobacter algoricola</name>
    <dbReference type="NCBI Taxonomy" id="486267"/>
    <lineage>
        <taxon>Bacteria</taxon>
        <taxon>Pseudomonadati</taxon>
        <taxon>Bacteroidota</taxon>
        <taxon>Cytophagia</taxon>
        <taxon>Cytophagales</taxon>
        <taxon>Hymenobacteraceae</taxon>
        <taxon>Hymenobacter</taxon>
    </lineage>
</organism>
<feature type="domain" description="PPIase FKBP-type" evidence="7">
    <location>
        <begin position="75"/>
        <end position="164"/>
    </location>
</feature>
<keyword evidence="2 4" id="KW-0697">Rotamase</keyword>
<comment type="catalytic activity">
    <reaction evidence="1 4 5">
        <text>[protein]-peptidylproline (omega=180) = [protein]-peptidylproline (omega=0)</text>
        <dbReference type="Rhea" id="RHEA:16237"/>
        <dbReference type="Rhea" id="RHEA-COMP:10747"/>
        <dbReference type="Rhea" id="RHEA-COMP:10748"/>
        <dbReference type="ChEBI" id="CHEBI:83833"/>
        <dbReference type="ChEBI" id="CHEBI:83834"/>
        <dbReference type="EC" id="5.2.1.8"/>
    </reaction>
</comment>
<evidence type="ECO:0000313" key="9">
    <source>
        <dbReference type="Proteomes" id="UP001499909"/>
    </source>
</evidence>
<evidence type="ECO:0000256" key="1">
    <source>
        <dbReference type="ARBA" id="ARBA00000971"/>
    </source>
</evidence>
<feature type="chain" id="PRO_5045904739" description="Peptidyl-prolyl cis-trans isomerase" evidence="6">
    <location>
        <begin position="26"/>
        <end position="164"/>
    </location>
</feature>
<evidence type="ECO:0000256" key="6">
    <source>
        <dbReference type="SAM" id="SignalP"/>
    </source>
</evidence>
<dbReference type="PROSITE" id="PS51257">
    <property type="entry name" value="PROKAR_LIPOPROTEIN"/>
    <property type="match status" value="1"/>
</dbReference>
<comment type="caution">
    <text evidence="8">The sequence shown here is derived from an EMBL/GenBank/DDBJ whole genome shotgun (WGS) entry which is preliminary data.</text>
</comment>
<dbReference type="InterPro" id="IPR046357">
    <property type="entry name" value="PPIase_dom_sf"/>
</dbReference>
<feature type="signal peptide" evidence="6">
    <location>
        <begin position="1"/>
        <end position="25"/>
    </location>
</feature>
<proteinExistence type="inferred from homology"/>
<dbReference type="EC" id="5.2.1.8" evidence="5"/>
<dbReference type="Pfam" id="PF00254">
    <property type="entry name" value="FKBP_C"/>
    <property type="match status" value="1"/>
</dbReference>
<evidence type="ECO:0000256" key="4">
    <source>
        <dbReference type="PROSITE-ProRule" id="PRU00277"/>
    </source>
</evidence>
<dbReference type="PROSITE" id="PS50059">
    <property type="entry name" value="FKBP_PPIASE"/>
    <property type="match status" value="1"/>
</dbReference>
<dbReference type="Gene3D" id="3.10.50.40">
    <property type="match status" value="1"/>
</dbReference>
<comment type="similarity">
    <text evidence="5">Belongs to the FKBP-type PPIase family.</text>
</comment>
<name>A0ABP7N1B8_9BACT</name>
<accession>A0ABP7N1B8</accession>